<name>A0A6M4IJ98_9BACT</name>
<dbReference type="EMBL" id="CP053085">
    <property type="protein sequence ID" value="QJR34700.1"/>
    <property type="molecule type" value="Genomic_DNA"/>
</dbReference>
<evidence type="ECO:0008006" key="4">
    <source>
        <dbReference type="Google" id="ProtNLM"/>
    </source>
</evidence>
<accession>A0A6M4IJ98</accession>
<organism evidence="2 3">
    <name type="scientific">Gemmatimonas groenlandica</name>
    <dbReference type="NCBI Taxonomy" id="2732249"/>
    <lineage>
        <taxon>Bacteria</taxon>
        <taxon>Pseudomonadati</taxon>
        <taxon>Gemmatimonadota</taxon>
        <taxon>Gemmatimonadia</taxon>
        <taxon>Gemmatimonadales</taxon>
        <taxon>Gemmatimonadaceae</taxon>
        <taxon>Gemmatimonas</taxon>
    </lineage>
</organism>
<evidence type="ECO:0000313" key="2">
    <source>
        <dbReference type="EMBL" id="QJR34700.1"/>
    </source>
</evidence>
<dbReference type="GO" id="GO:0030288">
    <property type="term" value="C:outer membrane-bounded periplasmic space"/>
    <property type="evidence" value="ECO:0007669"/>
    <property type="project" value="InterPro"/>
</dbReference>
<dbReference type="KEGG" id="ggr:HKW67_03815"/>
<reference evidence="2 3" key="1">
    <citation type="submission" date="2020-05" db="EMBL/GenBank/DDBJ databases">
        <title>Complete genome sequence of Gemmatimonas greenlandica TET16.</title>
        <authorList>
            <person name="Zeng Y."/>
        </authorList>
    </citation>
    <scope>NUCLEOTIDE SEQUENCE [LARGE SCALE GENOMIC DNA]</scope>
    <source>
        <strain evidence="2 3">TET16</strain>
    </source>
</reference>
<dbReference type="Proteomes" id="UP000500938">
    <property type="component" value="Chromosome"/>
</dbReference>
<sequence>MPTALRVLLLAFGLAPVSLAPGTTSSIPSSITPAAVAARKTVAVLTFDNNTGKSDYDHLGKGMAAMMTTDLAAVNDIQLLERERLADVTKEIDQQRSRYFDSTTAVKVGRLSGAQYIVIGSIAAVDPQMRIDTRIIRVETGAIVKTANVTGKEEKFFDLQKKLARQLVKDLDIALTPEDEARLDARQEANRVDDLDAVVKLSNAMSMADAGDYGGATLKIAPVVAKYPNSTFVKITADEIKKRAAQSSKEKAKNGINTGINKLIKRKWPPAN</sequence>
<dbReference type="Pfam" id="PF03783">
    <property type="entry name" value="CsgG"/>
    <property type="match status" value="1"/>
</dbReference>
<dbReference type="RefSeq" id="WP_171224128.1">
    <property type="nucleotide sequence ID" value="NZ_CP053085.1"/>
</dbReference>
<evidence type="ECO:0000313" key="3">
    <source>
        <dbReference type="Proteomes" id="UP000500938"/>
    </source>
</evidence>
<gene>
    <name evidence="2" type="ORF">HKW67_03815</name>
</gene>
<dbReference type="Gene3D" id="3.40.50.10610">
    <property type="entry name" value="ABC-type transport auxiliary lipoprotein component"/>
    <property type="match status" value="1"/>
</dbReference>
<keyword evidence="1" id="KW-0732">Signal</keyword>
<proteinExistence type="predicted"/>
<dbReference type="InterPro" id="IPR005534">
    <property type="entry name" value="Curli_assmbl/transp-comp_CsgG"/>
</dbReference>
<feature type="chain" id="PRO_5026985900" description="Curli production assembly/transport component CsgG" evidence="1">
    <location>
        <begin position="21"/>
        <end position="272"/>
    </location>
</feature>
<dbReference type="AlphaFoldDB" id="A0A6M4IJ98"/>
<keyword evidence="3" id="KW-1185">Reference proteome</keyword>
<evidence type="ECO:0000256" key="1">
    <source>
        <dbReference type="SAM" id="SignalP"/>
    </source>
</evidence>
<feature type="signal peptide" evidence="1">
    <location>
        <begin position="1"/>
        <end position="20"/>
    </location>
</feature>
<protein>
    <recommendedName>
        <fullName evidence="4">Curli production assembly/transport component CsgG</fullName>
    </recommendedName>
</protein>